<gene>
    <name evidence="2" type="ORF">FPE_LOCUS17998</name>
</gene>
<proteinExistence type="predicted"/>
<dbReference type="EMBL" id="OU503046">
    <property type="protein sequence ID" value="CAI9770568.1"/>
    <property type="molecule type" value="Genomic_DNA"/>
</dbReference>
<dbReference type="PANTHER" id="PTHR44102">
    <property type="entry name" value="PROTEIN NPG1"/>
    <property type="match status" value="1"/>
</dbReference>
<dbReference type="InterPro" id="IPR043376">
    <property type="entry name" value="NPG1-like"/>
</dbReference>
<evidence type="ECO:0000313" key="3">
    <source>
        <dbReference type="Proteomes" id="UP000834106"/>
    </source>
</evidence>
<dbReference type="SMART" id="SM00028">
    <property type="entry name" value="TPR"/>
    <property type="match status" value="4"/>
</dbReference>
<dbReference type="InterPro" id="IPR011990">
    <property type="entry name" value="TPR-like_helical_dom_sf"/>
</dbReference>
<evidence type="ECO:0000256" key="1">
    <source>
        <dbReference type="SAM" id="MobiDB-lite"/>
    </source>
</evidence>
<name>A0AAD1ZK44_9LAMI</name>
<dbReference type="Pfam" id="PF13181">
    <property type="entry name" value="TPR_8"/>
    <property type="match status" value="1"/>
</dbReference>
<sequence length="637" mass="71071">MQCLCSGEQLHGEEMVPSSESLATKDYTHSVYSSQAGEAERKPDTGNIEEAESSLRDSGSLNYEEARALLGRYEYQKGNLEAALHVFEGIDIASVTTKMKVTLSKTGETRKRRSQNFVTPPMSIHAVSLLFEAMFLKAKSLQALGRYKEAAQSCTVILDIVESSLPGGLPENIGGDCKLQETINKAVELLPRLWKLADHPSEAILSYRRALLHQWNLDAQTTAEMQKEFAIFLLYSGDEANPPSLRSQMDSSFVPRNNTEEAILLLIILLRKVTLKRIEWDPSILDHLSYALSISGGLRALANQVEELLPGVVHRKERYHILALCYHGEGDDLSALNLWEKMLKSHEDPTCVPALLFASKICGESSKFAEDGVSFACRAIESLHGRCDQLVGVANCMLGISHSANSRSCVQDSERAKRQSEALKSLEIAGRMTRMRNPSIVYHLCLENAEQRKLDAALQYAKCLLKLEALDQTGKWDQGELLQTKAKLQIAQDLVKEAIETYTQLLAVLQVQRKTFGSGKKQKENKNHRKNLEMETWHDLASIYIRLSQWRDAEICLSKSEAISPFSASRWHTAGLLHEAQGHHKEALTAFMRALDVDPTHVPSLVCKAVVLRRISSQSSAIVRSLLTEAQSELSYL</sequence>
<accession>A0AAD1ZK44</accession>
<organism evidence="2 3">
    <name type="scientific">Fraxinus pennsylvanica</name>
    <dbReference type="NCBI Taxonomy" id="56036"/>
    <lineage>
        <taxon>Eukaryota</taxon>
        <taxon>Viridiplantae</taxon>
        <taxon>Streptophyta</taxon>
        <taxon>Embryophyta</taxon>
        <taxon>Tracheophyta</taxon>
        <taxon>Spermatophyta</taxon>
        <taxon>Magnoliopsida</taxon>
        <taxon>eudicotyledons</taxon>
        <taxon>Gunneridae</taxon>
        <taxon>Pentapetalae</taxon>
        <taxon>asterids</taxon>
        <taxon>lamiids</taxon>
        <taxon>Lamiales</taxon>
        <taxon>Oleaceae</taxon>
        <taxon>Oleeae</taxon>
        <taxon>Fraxinus</taxon>
    </lineage>
</organism>
<feature type="region of interest" description="Disordered" evidence="1">
    <location>
        <begin position="30"/>
        <end position="59"/>
    </location>
</feature>
<dbReference type="Gene3D" id="1.25.40.10">
    <property type="entry name" value="Tetratricopeptide repeat domain"/>
    <property type="match status" value="1"/>
</dbReference>
<dbReference type="Proteomes" id="UP000834106">
    <property type="component" value="Chromosome 11"/>
</dbReference>
<protein>
    <submittedName>
        <fullName evidence="2">Uncharacterized protein</fullName>
    </submittedName>
</protein>
<dbReference type="InterPro" id="IPR019734">
    <property type="entry name" value="TPR_rpt"/>
</dbReference>
<evidence type="ECO:0000313" key="2">
    <source>
        <dbReference type="EMBL" id="CAI9770568.1"/>
    </source>
</evidence>
<reference evidence="2" key="1">
    <citation type="submission" date="2023-05" db="EMBL/GenBank/DDBJ databases">
        <authorList>
            <person name="Huff M."/>
        </authorList>
    </citation>
    <scope>NUCLEOTIDE SEQUENCE</scope>
</reference>
<dbReference type="PANTHER" id="PTHR44102:SF12">
    <property type="entry name" value="PROTEIN NPGR2"/>
    <property type="match status" value="1"/>
</dbReference>
<dbReference type="SUPFAM" id="SSF48452">
    <property type="entry name" value="TPR-like"/>
    <property type="match status" value="2"/>
</dbReference>
<keyword evidence="3" id="KW-1185">Reference proteome</keyword>
<dbReference type="AlphaFoldDB" id="A0AAD1ZK44"/>